<dbReference type="AlphaFoldDB" id="A0A6V8P9L9"/>
<keyword evidence="2" id="KW-1185">Reference proteome</keyword>
<organism evidence="1 2">
    <name type="scientific">Candidatus Hakubella thermalkaliphila</name>
    <dbReference type="NCBI Taxonomy" id="2754717"/>
    <lineage>
        <taxon>Bacteria</taxon>
        <taxon>Bacillati</taxon>
        <taxon>Actinomycetota</taxon>
        <taxon>Actinomycetota incertae sedis</taxon>
        <taxon>Candidatus Hakubellales</taxon>
        <taxon>Candidatus Hakubellaceae</taxon>
        <taxon>Candidatus Hakubella</taxon>
    </lineage>
</organism>
<sequence>PNLAPLFRETGEMVGLSFSEDQGGRSWV</sequence>
<evidence type="ECO:0000313" key="1">
    <source>
        <dbReference type="EMBL" id="GFP29023.1"/>
    </source>
</evidence>
<proteinExistence type="predicted"/>
<gene>
    <name evidence="1" type="ORF">HKBW3S33_02439</name>
</gene>
<evidence type="ECO:0000313" key="2">
    <source>
        <dbReference type="Proteomes" id="UP000591948"/>
    </source>
</evidence>
<dbReference type="EMBL" id="BLRY01000581">
    <property type="protein sequence ID" value="GFP29023.1"/>
    <property type="molecule type" value="Genomic_DNA"/>
</dbReference>
<feature type="non-terminal residue" evidence="1">
    <location>
        <position position="1"/>
    </location>
</feature>
<dbReference type="Proteomes" id="UP000591948">
    <property type="component" value="Unassembled WGS sequence"/>
</dbReference>
<name>A0A6V8P9L9_9ACTN</name>
<protein>
    <submittedName>
        <fullName evidence="1">Uncharacterized protein</fullName>
    </submittedName>
</protein>
<comment type="caution">
    <text evidence="1">The sequence shown here is derived from an EMBL/GenBank/DDBJ whole genome shotgun (WGS) entry which is preliminary data.</text>
</comment>
<reference evidence="1 2" key="1">
    <citation type="journal article" date="2020" name="Front. Microbiol.">
        <title>Single-cell genomics of novel Actinobacteria with the Wood-Ljungdahl pathway discovered in a serpentinizing system.</title>
        <authorList>
            <person name="Merino N."/>
            <person name="Kawai M."/>
            <person name="Boyd E.S."/>
            <person name="Colman D.R."/>
            <person name="McGlynn S.E."/>
            <person name="Nealson K.H."/>
            <person name="Kurokawa K."/>
            <person name="Hongoh Y."/>
        </authorList>
    </citation>
    <scope>NUCLEOTIDE SEQUENCE [LARGE SCALE GENOMIC DNA]</scope>
    <source>
        <strain evidence="1 2">S33</strain>
    </source>
</reference>
<accession>A0A6V8P9L9</accession>